<dbReference type="STRING" id="942150.IV64_GL000825"/>
<evidence type="ECO:0000313" key="2">
    <source>
        <dbReference type="Proteomes" id="UP000051783"/>
    </source>
</evidence>
<dbReference type="PATRIC" id="fig|942150.3.peg.842"/>
<keyword evidence="2" id="KW-1185">Reference proteome</keyword>
<sequence>MISVFLGGDRLDFIDLTPIALQHTPLGTRQQLPKLHDRQLDWPRVAALIRDNADVISQLEAGLAEDWLNTHGTIWDDQLGYHRYPNDNREFDGAVFWAASTWATPAILVTFHNESTQAFSCFAAGCDPDFHYLGSLGEAD</sequence>
<dbReference type="EMBL" id="JQCL01000080">
    <property type="protein sequence ID" value="KRO08730.1"/>
    <property type="molecule type" value="Genomic_DNA"/>
</dbReference>
<dbReference type="AlphaFoldDB" id="A0A0R2MD61"/>
<accession>A0A0R2MD61</accession>
<name>A0A0R2MD61_9LACO</name>
<proteinExistence type="predicted"/>
<protein>
    <submittedName>
        <fullName evidence="1">Uncharacterized protein</fullName>
    </submittedName>
</protein>
<evidence type="ECO:0000313" key="1">
    <source>
        <dbReference type="EMBL" id="KRO08730.1"/>
    </source>
</evidence>
<dbReference type="Proteomes" id="UP000051783">
    <property type="component" value="Unassembled WGS sequence"/>
</dbReference>
<reference evidence="1 2" key="1">
    <citation type="journal article" date="2015" name="Genome Announc.">
        <title>Expanding the biotechnology potential of lactobacilli through comparative genomics of 213 strains and associated genera.</title>
        <authorList>
            <person name="Sun Z."/>
            <person name="Harris H.M."/>
            <person name="McCann A."/>
            <person name="Guo C."/>
            <person name="Argimon S."/>
            <person name="Zhang W."/>
            <person name="Yang X."/>
            <person name="Jeffery I.B."/>
            <person name="Cooney J.C."/>
            <person name="Kagawa T.F."/>
            <person name="Liu W."/>
            <person name="Song Y."/>
            <person name="Salvetti E."/>
            <person name="Wrobel A."/>
            <person name="Rasinkangas P."/>
            <person name="Parkhill J."/>
            <person name="Rea M.C."/>
            <person name="O'Sullivan O."/>
            <person name="Ritari J."/>
            <person name="Douillard F.P."/>
            <person name="Paul Ross R."/>
            <person name="Yang R."/>
            <person name="Briner A.E."/>
            <person name="Felis G.E."/>
            <person name="de Vos W.M."/>
            <person name="Barrangou R."/>
            <person name="Klaenhammer T.R."/>
            <person name="Caufield P.W."/>
            <person name="Cui Y."/>
            <person name="Zhang H."/>
            <person name="O'Toole P.W."/>
        </authorList>
    </citation>
    <scope>NUCLEOTIDE SEQUENCE [LARGE SCALE GENOMIC DNA]</scope>
    <source>
        <strain evidence="1 2">LMG 26013</strain>
    </source>
</reference>
<gene>
    <name evidence="1" type="ORF">IV64_GL000825</name>
</gene>
<organism evidence="1 2">
    <name type="scientific">Lactiplantibacillus xiangfangensis</name>
    <dbReference type="NCBI Taxonomy" id="942150"/>
    <lineage>
        <taxon>Bacteria</taxon>
        <taxon>Bacillati</taxon>
        <taxon>Bacillota</taxon>
        <taxon>Bacilli</taxon>
        <taxon>Lactobacillales</taxon>
        <taxon>Lactobacillaceae</taxon>
        <taxon>Lactiplantibacillus</taxon>
    </lineage>
</organism>
<comment type="caution">
    <text evidence="1">The sequence shown here is derived from an EMBL/GenBank/DDBJ whole genome shotgun (WGS) entry which is preliminary data.</text>
</comment>